<sequence length="525" mass="58811">MPTVTQATVSTSVDVPATAIHTQSANWRPTKSVSPPQDVSSTPSEKKRASKYRHVAAYHSSLRTSPLSTDSPVNPSFIGFRNLMVIVLIVMNLRLVVENFMKYGVLICIKCHDYRKNDVFLASILTALVPCHLFVAYIIELAAAQQAKGAIGRKKKSDNVAAQTEKEQQTFQLTWRFIALAHTINATLCLAVTNFVVYYYVHHPGIGTICELHAIIVWLKNCSYAFTNRDLRHAMLHPSEQSKLPEIYSTCPYPQNVTVGNLVYFWLAPTLVYQPVYPRTTHIRWGFVGKRLGEFVVLSVFIWLTSAQYAAPVLRNSLDKIAVLDFTSIIERIMKLSTISLVIWLAGFYALFQSLLNALAEIMRFGDREFYSDWWNSWSVGMYWRAVIAVALGGIPVLSWIQGSVVTILRKPAKVPYPQHYATAEQCKENPAAHKFNSAQRSHGNLIENMAQTMLYMLVAGLKYPNATAALGAVWIVFRALYAHGYITSNKKNGKGRFNGAPSWIAQAALWGLAVFGVGWDLIKL</sequence>
<comment type="pathway">
    <text evidence="2">Lipid metabolism.</text>
</comment>
<proteinExistence type="inferred from homology"/>
<gene>
    <name evidence="14" type="ORF">BHQ10_007153</name>
</gene>
<comment type="similarity">
    <text evidence="3">Belongs to the membrane-bound acyltransferase family. Sterol o-acyltransferase subfamily.</text>
</comment>
<dbReference type="RefSeq" id="XP_040735657.1">
    <property type="nucleotide sequence ID" value="XM_040879818.1"/>
</dbReference>
<feature type="transmembrane region" description="Helical" evidence="13">
    <location>
        <begin position="177"/>
        <end position="201"/>
    </location>
</feature>
<feature type="compositionally biased region" description="Polar residues" evidence="12">
    <location>
        <begin position="25"/>
        <end position="43"/>
    </location>
</feature>
<evidence type="ECO:0000313" key="14">
    <source>
        <dbReference type="EMBL" id="RAO71141.1"/>
    </source>
</evidence>
<feature type="transmembrane region" description="Helical" evidence="13">
    <location>
        <begin position="341"/>
        <end position="362"/>
    </location>
</feature>
<dbReference type="InterPro" id="IPR004299">
    <property type="entry name" value="MBOAT_fam"/>
</dbReference>
<evidence type="ECO:0000256" key="10">
    <source>
        <dbReference type="ARBA" id="ARBA00023315"/>
    </source>
</evidence>
<feature type="transmembrane region" description="Helical" evidence="13">
    <location>
        <begin position="504"/>
        <end position="523"/>
    </location>
</feature>
<comment type="subcellular location">
    <subcellularLocation>
        <location evidence="1">Endoplasmic reticulum membrane</location>
        <topology evidence="1">Multi-pass membrane protein</topology>
    </subcellularLocation>
</comment>
<dbReference type="Proteomes" id="UP000249363">
    <property type="component" value="Unassembled WGS sequence"/>
</dbReference>
<dbReference type="GeneID" id="63796369"/>
<dbReference type="STRING" id="1196081.A0A364L5Z5"/>
<dbReference type="GO" id="GO:0004144">
    <property type="term" value="F:diacylglycerol O-acyltransferase activity"/>
    <property type="evidence" value="ECO:0007669"/>
    <property type="project" value="UniProtKB-EC"/>
</dbReference>
<keyword evidence="9 13" id="KW-0472">Membrane</keyword>
<keyword evidence="6 13" id="KW-0812">Transmembrane</keyword>
<evidence type="ECO:0000256" key="6">
    <source>
        <dbReference type="ARBA" id="ARBA00022692"/>
    </source>
</evidence>
<feature type="region of interest" description="Disordered" evidence="12">
    <location>
        <begin position="25"/>
        <end position="48"/>
    </location>
</feature>
<dbReference type="PANTHER" id="PTHR10408">
    <property type="entry name" value="STEROL O-ACYLTRANSFERASE"/>
    <property type="match status" value="1"/>
</dbReference>
<dbReference type="OrthoDB" id="10039049at2759"/>
<dbReference type="Pfam" id="PF01124">
    <property type="entry name" value="MAPEG"/>
    <property type="match status" value="1"/>
</dbReference>
<evidence type="ECO:0000256" key="2">
    <source>
        <dbReference type="ARBA" id="ARBA00005189"/>
    </source>
</evidence>
<evidence type="ECO:0000256" key="9">
    <source>
        <dbReference type="ARBA" id="ARBA00023136"/>
    </source>
</evidence>
<dbReference type="GO" id="GO:0019432">
    <property type="term" value="P:triglyceride biosynthetic process"/>
    <property type="evidence" value="ECO:0007669"/>
    <property type="project" value="TreeGrafter"/>
</dbReference>
<evidence type="ECO:0000256" key="3">
    <source>
        <dbReference type="ARBA" id="ARBA00009010"/>
    </source>
</evidence>
<dbReference type="EMBL" id="MIKG01000014">
    <property type="protein sequence ID" value="RAO71141.1"/>
    <property type="molecule type" value="Genomic_DNA"/>
</dbReference>
<evidence type="ECO:0000256" key="5">
    <source>
        <dbReference type="ARBA" id="ARBA00022679"/>
    </source>
</evidence>
<accession>A0A364L5Z5</accession>
<evidence type="ECO:0000256" key="12">
    <source>
        <dbReference type="SAM" id="MobiDB-lite"/>
    </source>
</evidence>
<keyword evidence="10" id="KW-0012">Acyltransferase</keyword>
<evidence type="ECO:0000256" key="1">
    <source>
        <dbReference type="ARBA" id="ARBA00004477"/>
    </source>
</evidence>
<dbReference type="GO" id="GO:0005789">
    <property type="term" value="C:endoplasmic reticulum membrane"/>
    <property type="evidence" value="ECO:0007669"/>
    <property type="project" value="UniProtKB-SubCell"/>
</dbReference>
<protein>
    <recommendedName>
        <fullName evidence="4">diacylglycerol O-acyltransferase</fullName>
        <ecNumber evidence="4">2.3.1.20</ecNumber>
    </recommendedName>
</protein>
<dbReference type="Pfam" id="PF03062">
    <property type="entry name" value="MBOAT"/>
    <property type="match status" value="1"/>
</dbReference>
<dbReference type="InterPro" id="IPR001129">
    <property type="entry name" value="Membr-assoc_MAPEG"/>
</dbReference>
<feature type="transmembrane region" description="Helical" evidence="13">
    <location>
        <begin position="118"/>
        <end position="139"/>
    </location>
</feature>
<keyword evidence="7" id="KW-0256">Endoplasmic reticulum</keyword>
<comment type="function">
    <text evidence="11">Sterol O-acyltransferase that catalyzes the formation of stery esters.</text>
</comment>
<dbReference type="InterPro" id="IPR023352">
    <property type="entry name" value="MAPEG-like_dom_sf"/>
</dbReference>
<organism evidence="14 15">
    <name type="scientific">Talaromyces amestolkiae</name>
    <dbReference type="NCBI Taxonomy" id="1196081"/>
    <lineage>
        <taxon>Eukaryota</taxon>
        <taxon>Fungi</taxon>
        <taxon>Dikarya</taxon>
        <taxon>Ascomycota</taxon>
        <taxon>Pezizomycotina</taxon>
        <taxon>Eurotiomycetes</taxon>
        <taxon>Eurotiomycetidae</taxon>
        <taxon>Eurotiales</taxon>
        <taxon>Trichocomaceae</taxon>
        <taxon>Talaromyces</taxon>
        <taxon>Talaromyces sect. Talaromyces</taxon>
    </lineage>
</organism>
<name>A0A364L5Z5_TALAM</name>
<evidence type="ECO:0000256" key="13">
    <source>
        <dbReference type="SAM" id="Phobius"/>
    </source>
</evidence>
<feature type="transmembrane region" description="Helical" evidence="13">
    <location>
        <begin position="464"/>
        <end position="484"/>
    </location>
</feature>
<evidence type="ECO:0000256" key="7">
    <source>
        <dbReference type="ARBA" id="ARBA00022824"/>
    </source>
</evidence>
<comment type="caution">
    <text evidence="14">The sequence shown here is derived from an EMBL/GenBank/DDBJ whole genome shotgun (WGS) entry which is preliminary data.</text>
</comment>
<keyword evidence="8 13" id="KW-1133">Transmembrane helix</keyword>
<dbReference type="AlphaFoldDB" id="A0A364L5Z5"/>
<feature type="transmembrane region" description="Helical" evidence="13">
    <location>
        <begin position="78"/>
        <end position="97"/>
    </location>
</feature>
<dbReference type="PANTHER" id="PTHR10408:SF7">
    <property type="entry name" value="DIACYLGLYCEROL O-ACYLTRANSFERASE 1"/>
    <property type="match status" value="1"/>
</dbReference>
<dbReference type="EC" id="2.3.1.20" evidence="4"/>
<dbReference type="Gene3D" id="1.20.120.550">
    <property type="entry name" value="Membrane associated eicosanoid/glutathione metabolism-like domain"/>
    <property type="match status" value="1"/>
</dbReference>
<evidence type="ECO:0000256" key="11">
    <source>
        <dbReference type="ARBA" id="ARBA00023568"/>
    </source>
</evidence>
<dbReference type="InterPro" id="IPR014371">
    <property type="entry name" value="Oat_ACAT_DAG_ARE"/>
</dbReference>
<keyword evidence="5" id="KW-0808">Transferase</keyword>
<feature type="transmembrane region" description="Helical" evidence="13">
    <location>
        <begin position="382"/>
        <end position="401"/>
    </location>
</feature>
<evidence type="ECO:0000256" key="8">
    <source>
        <dbReference type="ARBA" id="ARBA00022989"/>
    </source>
</evidence>
<evidence type="ECO:0000313" key="15">
    <source>
        <dbReference type="Proteomes" id="UP000249363"/>
    </source>
</evidence>
<dbReference type="SUPFAM" id="SSF161084">
    <property type="entry name" value="MAPEG domain-like"/>
    <property type="match status" value="1"/>
</dbReference>
<keyword evidence="15" id="KW-1185">Reference proteome</keyword>
<reference evidence="14 15" key="1">
    <citation type="journal article" date="2017" name="Biotechnol. Biofuels">
        <title>Differential beta-glucosidase expression as a function of carbon source availability in Talaromyces amestolkiae: a genomic and proteomic approach.</title>
        <authorList>
            <person name="de Eugenio L.I."/>
            <person name="Mendez-Liter J.A."/>
            <person name="Nieto-Dominguez M."/>
            <person name="Alonso L."/>
            <person name="Gil-Munoz J."/>
            <person name="Barriuso J."/>
            <person name="Prieto A."/>
            <person name="Martinez M.J."/>
        </authorList>
    </citation>
    <scope>NUCLEOTIDE SEQUENCE [LARGE SCALE GENOMIC DNA]</scope>
    <source>
        <strain evidence="14 15">CIB</strain>
    </source>
</reference>
<evidence type="ECO:0000256" key="4">
    <source>
        <dbReference type="ARBA" id="ARBA00013244"/>
    </source>
</evidence>